<comment type="caution">
    <text evidence="2">The sequence shown here is derived from an EMBL/GenBank/DDBJ whole genome shotgun (WGS) entry which is preliminary data.</text>
</comment>
<dbReference type="GeneID" id="64346852"/>
<gene>
    <name evidence="2" type="ORF">GY22_04715</name>
</gene>
<proteinExistence type="predicted"/>
<organism evidence="2 3">
    <name type="scientific">Kocuria rosea subsp. polaris</name>
    <dbReference type="NCBI Taxonomy" id="136273"/>
    <lineage>
        <taxon>Bacteria</taxon>
        <taxon>Bacillati</taxon>
        <taxon>Actinomycetota</taxon>
        <taxon>Actinomycetes</taxon>
        <taxon>Micrococcales</taxon>
        <taxon>Micrococcaceae</taxon>
        <taxon>Kocuria</taxon>
    </lineage>
</organism>
<sequence length="290" mass="29127">MSFKKSKSEKKAVAAQKAAESRVLDAGKWASKEIGDLAPRLQHSVEAGAAALAGGVATAGPKVQEGLGRAHDLSGSAKLKAAAVTAPVAAKAAKTAGPVAAKAADRASESRAAMQAKYAGAAALLAGKFADADTPEQLEAIVAKLTGDKKAVANAKKAASKVAKDYAKQQKKAEKSHKGLLLLGLLVAGGAAGVAAWKASRPVEDPWKTPAATSPRVTASPVAQQSTVAAGTGVQVDDVKDATTPAGQSGGVSEAAAEVKDSAKTVGEDAKTTIHEVKEQIQGKKDENEA</sequence>
<dbReference type="AlphaFoldDB" id="A0A0A6VTZ5"/>
<evidence type="ECO:0000313" key="2">
    <source>
        <dbReference type="EMBL" id="KHD98360.1"/>
    </source>
</evidence>
<name>A0A0A6VTZ5_KOCRO</name>
<dbReference type="Proteomes" id="UP000030466">
    <property type="component" value="Unassembled WGS sequence"/>
</dbReference>
<protein>
    <submittedName>
        <fullName evidence="2">Uncharacterized protein</fullName>
    </submittedName>
</protein>
<feature type="region of interest" description="Disordered" evidence="1">
    <location>
        <begin position="1"/>
        <end position="22"/>
    </location>
</feature>
<evidence type="ECO:0000256" key="1">
    <source>
        <dbReference type="SAM" id="MobiDB-lite"/>
    </source>
</evidence>
<evidence type="ECO:0000313" key="3">
    <source>
        <dbReference type="Proteomes" id="UP000030466"/>
    </source>
</evidence>
<feature type="compositionally biased region" description="Basic and acidic residues" evidence="1">
    <location>
        <begin position="257"/>
        <end position="290"/>
    </location>
</feature>
<keyword evidence="3" id="KW-1185">Reference proteome</keyword>
<dbReference type="EMBL" id="JSUH01000003">
    <property type="protein sequence ID" value="KHD98360.1"/>
    <property type="molecule type" value="Genomic_DNA"/>
</dbReference>
<dbReference type="OrthoDB" id="4966877at2"/>
<reference evidence="2 3" key="1">
    <citation type="journal article" date="2003" name="Int. J. Syst. Evol. Microbiol.">
        <title>Kocuria polaris sp. nov., an orange-pigmented psychrophilic bacterium isolated from an Antarctic cyanobacterial mat sample.</title>
        <authorList>
            <person name="Reddy G.S."/>
            <person name="Prakash J.S."/>
            <person name="Prabahar V."/>
            <person name="Matsumoto G.I."/>
            <person name="Stackebrandt E."/>
            <person name="Shivaji S."/>
        </authorList>
    </citation>
    <scope>NUCLEOTIDE SEQUENCE [LARGE SCALE GENOMIC DNA]</scope>
    <source>
        <strain evidence="2 3">CMS 76or</strain>
    </source>
</reference>
<feature type="region of interest" description="Disordered" evidence="1">
    <location>
        <begin position="200"/>
        <end position="290"/>
    </location>
</feature>
<accession>A0A0A6VTZ5</accession>
<dbReference type="RefSeq" id="WP_035924352.1">
    <property type="nucleotide sequence ID" value="NZ_JSUH01000003.1"/>
</dbReference>
<feature type="compositionally biased region" description="Polar residues" evidence="1">
    <location>
        <begin position="211"/>
        <end position="229"/>
    </location>
</feature>